<dbReference type="Proteomes" id="UP000645257">
    <property type="component" value="Unassembled WGS sequence"/>
</dbReference>
<dbReference type="Gene3D" id="1.10.8.1040">
    <property type="match status" value="1"/>
</dbReference>
<dbReference type="PANTHER" id="PTHR47245:SF2">
    <property type="entry name" value="PEPTIDYL-PROLYL CIS-TRANS ISOMERASE HP_0175-RELATED"/>
    <property type="match status" value="1"/>
</dbReference>
<evidence type="ECO:0000256" key="3">
    <source>
        <dbReference type="ARBA" id="ARBA00013194"/>
    </source>
</evidence>
<keyword evidence="4" id="KW-0413">Isomerase</keyword>
<dbReference type="EC" id="5.2.1.8" evidence="3"/>
<reference evidence="7" key="1">
    <citation type="journal article" date="2014" name="Int. J. Syst. Evol. Microbiol.">
        <title>Complete genome sequence of Corynebacterium casei LMG S-19264T (=DSM 44701T), isolated from a smear-ripened cheese.</title>
        <authorList>
            <consortium name="US DOE Joint Genome Institute (JGI-PGF)"/>
            <person name="Walter F."/>
            <person name="Albersmeier A."/>
            <person name="Kalinowski J."/>
            <person name="Ruckert C."/>
        </authorList>
    </citation>
    <scope>NUCLEOTIDE SEQUENCE</scope>
    <source>
        <strain evidence="7">KCTC 32182</strain>
    </source>
</reference>
<dbReference type="NCBIfam" id="TIGR02925">
    <property type="entry name" value="cis_trans_EpsD"/>
    <property type="match status" value="1"/>
</dbReference>
<evidence type="ECO:0000259" key="6">
    <source>
        <dbReference type="Pfam" id="PF13145"/>
    </source>
</evidence>
<proteinExistence type="inferred from homology"/>
<dbReference type="InterPro" id="IPR000297">
    <property type="entry name" value="PPIase_PpiC"/>
</dbReference>
<keyword evidence="5" id="KW-0732">Signal</keyword>
<gene>
    <name evidence="7" type="ORF">GCM10011289_23420</name>
</gene>
<dbReference type="RefSeq" id="WP_189534507.1">
    <property type="nucleotide sequence ID" value="NZ_BMYX01000013.1"/>
</dbReference>
<evidence type="ECO:0000256" key="2">
    <source>
        <dbReference type="ARBA" id="ARBA00007656"/>
    </source>
</evidence>
<name>A0A918P3Q9_9NEIS</name>
<dbReference type="EMBL" id="BMYX01000013">
    <property type="protein sequence ID" value="GGY19238.1"/>
    <property type="molecule type" value="Genomic_DNA"/>
</dbReference>
<accession>A0A918P3Q9</accession>
<comment type="similarity">
    <text evidence="2">Belongs to the PpiC/parvulin rotamase family.</text>
</comment>
<feature type="domain" description="PpiC" evidence="6">
    <location>
        <begin position="120"/>
        <end position="238"/>
    </location>
</feature>
<feature type="chain" id="PRO_5037938932" description="peptidylprolyl isomerase" evidence="5">
    <location>
        <begin position="21"/>
        <end position="308"/>
    </location>
</feature>
<keyword evidence="8" id="KW-1185">Reference proteome</keyword>
<evidence type="ECO:0000313" key="8">
    <source>
        <dbReference type="Proteomes" id="UP000645257"/>
    </source>
</evidence>
<protein>
    <recommendedName>
        <fullName evidence="3">peptidylprolyl isomerase</fullName>
        <ecNumber evidence="3">5.2.1.8</ecNumber>
    </recommendedName>
</protein>
<dbReference type="SUPFAM" id="SSF109998">
    <property type="entry name" value="Triger factor/SurA peptide-binding domain-like"/>
    <property type="match status" value="1"/>
</dbReference>
<evidence type="ECO:0000256" key="4">
    <source>
        <dbReference type="ARBA" id="ARBA00023110"/>
    </source>
</evidence>
<evidence type="ECO:0000313" key="7">
    <source>
        <dbReference type="EMBL" id="GGY19238.1"/>
    </source>
</evidence>
<sequence>MLTKKSTLCLVAVAVTVALAGCSKKEEKKTPSQVLARVNGAEITLLQLNSLVGNLAPGQAGPAVQQQALDQLVNQELLVQKAGELKLDRDPTVLQAIEMARRDILARAASEKLLGGGKAPSQAEISDFYAKNPALFSGRRIYDVVAFIVPTAELKDSTRAALDSVKTPDETRTVLENAKVRFDARPSRIPAEKFPLPLLPKIADMKQGDIIVVPEGERTTLMQLVRSEAAPVQLDKVQDQIKTYLAGSQMQDTAKTKLDELKKAAKIEYVKRFASEPAAGAAPAAAPAEPAAKGAVDQDALKSGVKGL</sequence>
<dbReference type="PROSITE" id="PS51257">
    <property type="entry name" value="PROKAR_LIPOPROTEIN"/>
    <property type="match status" value="1"/>
</dbReference>
<comment type="caution">
    <text evidence="7">The sequence shown here is derived from an EMBL/GenBank/DDBJ whole genome shotgun (WGS) entry which is preliminary data.</text>
</comment>
<dbReference type="PANTHER" id="PTHR47245">
    <property type="entry name" value="PEPTIDYLPROLYL ISOMERASE"/>
    <property type="match status" value="1"/>
</dbReference>
<evidence type="ECO:0000256" key="1">
    <source>
        <dbReference type="ARBA" id="ARBA00000971"/>
    </source>
</evidence>
<comment type="catalytic activity">
    <reaction evidence="1">
        <text>[protein]-peptidylproline (omega=180) = [protein]-peptidylproline (omega=0)</text>
        <dbReference type="Rhea" id="RHEA:16237"/>
        <dbReference type="Rhea" id="RHEA-COMP:10747"/>
        <dbReference type="Rhea" id="RHEA-COMP:10748"/>
        <dbReference type="ChEBI" id="CHEBI:83833"/>
        <dbReference type="ChEBI" id="CHEBI:83834"/>
        <dbReference type="EC" id="5.2.1.8"/>
    </reaction>
</comment>
<dbReference type="AlphaFoldDB" id="A0A918P3Q9"/>
<keyword evidence="4" id="KW-0697">Rotamase</keyword>
<dbReference type="InterPro" id="IPR050245">
    <property type="entry name" value="PrsA_foldase"/>
</dbReference>
<dbReference type="InterPro" id="IPR014274">
    <property type="entry name" value="PPIase_EpsD"/>
</dbReference>
<reference evidence="7" key="2">
    <citation type="submission" date="2020-09" db="EMBL/GenBank/DDBJ databases">
        <authorList>
            <person name="Sun Q."/>
            <person name="Kim S."/>
        </authorList>
    </citation>
    <scope>NUCLEOTIDE SEQUENCE</scope>
    <source>
        <strain evidence="7">KCTC 32182</strain>
    </source>
</reference>
<dbReference type="InterPro" id="IPR027304">
    <property type="entry name" value="Trigger_fact/SurA_dom_sf"/>
</dbReference>
<dbReference type="Pfam" id="PF13145">
    <property type="entry name" value="Rotamase_2"/>
    <property type="match status" value="1"/>
</dbReference>
<dbReference type="GO" id="GO:0003755">
    <property type="term" value="F:peptidyl-prolyl cis-trans isomerase activity"/>
    <property type="evidence" value="ECO:0007669"/>
    <property type="project" value="UniProtKB-KW"/>
</dbReference>
<evidence type="ECO:0000256" key="5">
    <source>
        <dbReference type="SAM" id="SignalP"/>
    </source>
</evidence>
<feature type="signal peptide" evidence="5">
    <location>
        <begin position="1"/>
        <end position="20"/>
    </location>
</feature>
<organism evidence="7 8">
    <name type="scientific">Paludibacterium paludis</name>
    <dbReference type="NCBI Taxonomy" id="1225769"/>
    <lineage>
        <taxon>Bacteria</taxon>
        <taxon>Pseudomonadati</taxon>
        <taxon>Pseudomonadota</taxon>
        <taxon>Betaproteobacteria</taxon>
        <taxon>Neisseriales</taxon>
        <taxon>Chromobacteriaceae</taxon>
        <taxon>Paludibacterium</taxon>
    </lineage>
</organism>